<protein>
    <submittedName>
        <fullName evidence="1">Uncharacterized protein</fullName>
    </submittedName>
</protein>
<organism evidence="1 2">
    <name type="scientific">Hyella patelloides LEGE 07179</name>
    <dbReference type="NCBI Taxonomy" id="945734"/>
    <lineage>
        <taxon>Bacteria</taxon>
        <taxon>Bacillati</taxon>
        <taxon>Cyanobacteriota</taxon>
        <taxon>Cyanophyceae</taxon>
        <taxon>Pleurocapsales</taxon>
        <taxon>Hyellaceae</taxon>
        <taxon>Hyella</taxon>
    </lineage>
</organism>
<reference evidence="1 2" key="1">
    <citation type="submission" date="2019-01" db="EMBL/GenBank/DDBJ databases">
        <authorList>
            <person name="Brito A."/>
        </authorList>
    </citation>
    <scope>NUCLEOTIDE SEQUENCE [LARGE SCALE GENOMIC DNA]</scope>
    <source>
        <strain evidence="1">1</strain>
    </source>
</reference>
<sequence length="57" mass="6632">MKDEARVLPSIRESEKYKEAINHKIGLKDVDLEYPIQYLAQQILEQANIKDNCEVSL</sequence>
<keyword evidence="2" id="KW-1185">Reference proteome</keyword>
<dbReference type="Proteomes" id="UP000320055">
    <property type="component" value="Unassembled WGS sequence"/>
</dbReference>
<dbReference type="EMBL" id="CAACVJ010000261">
    <property type="protein sequence ID" value="VEP15419.1"/>
    <property type="molecule type" value="Genomic_DNA"/>
</dbReference>
<name>A0A563VVE5_9CYAN</name>
<proteinExistence type="predicted"/>
<evidence type="ECO:0000313" key="2">
    <source>
        <dbReference type="Proteomes" id="UP000320055"/>
    </source>
</evidence>
<gene>
    <name evidence="1" type="ORF">H1P_3330004</name>
</gene>
<dbReference type="AlphaFoldDB" id="A0A563VVE5"/>
<evidence type="ECO:0000313" key="1">
    <source>
        <dbReference type="EMBL" id="VEP15419.1"/>
    </source>
</evidence>
<accession>A0A563VVE5</accession>